<reference evidence="1 2" key="2">
    <citation type="submission" date="2020-07" db="EMBL/GenBank/DDBJ databases">
        <title>Genome assembly of wild tea tree DASZ reveals pedigree and selection history of tea varieties.</title>
        <authorList>
            <person name="Zhang W."/>
        </authorList>
    </citation>
    <scope>NUCLEOTIDE SEQUENCE [LARGE SCALE GENOMIC DNA]</scope>
    <source>
        <strain evidence="2">cv. G240</strain>
        <tissue evidence="1">Leaf</tissue>
    </source>
</reference>
<evidence type="ECO:0000313" key="1">
    <source>
        <dbReference type="EMBL" id="KAF5933088.1"/>
    </source>
</evidence>
<comment type="caution">
    <text evidence="1">The sequence shown here is derived from an EMBL/GenBank/DDBJ whole genome shotgun (WGS) entry which is preliminary data.</text>
</comment>
<sequence>MIRDYDRLVEAAAHVEVTVEVEEARQRLKRAGHSDARETCTKLREAETPLWEAVGGPPTSYWAWRPPIDQFMWEKPKGVVCLPEKLVGRLVPASSFWFFCNKGKRKRKQGICDPCVHDHSPRHCTSSRECGPRSSCHKSRISMHDGRAIELHDSI</sequence>
<name>A0A7J7FZW9_CAMSI</name>
<gene>
    <name evidence="1" type="ORF">HYC85_029259</name>
</gene>
<proteinExistence type="predicted"/>
<accession>A0A7J7FZW9</accession>
<reference evidence="2" key="1">
    <citation type="journal article" date="2020" name="Nat. Commun.">
        <title>Genome assembly of wild tea tree DASZ reveals pedigree and selection history of tea varieties.</title>
        <authorList>
            <person name="Zhang W."/>
            <person name="Zhang Y."/>
            <person name="Qiu H."/>
            <person name="Guo Y."/>
            <person name="Wan H."/>
            <person name="Zhang X."/>
            <person name="Scossa F."/>
            <person name="Alseekh S."/>
            <person name="Zhang Q."/>
            <person name="Wang P."/>
            <person name="Xu L."/>
            <person name="Schmidt M.H."/>
            <person name="Jia X."/>
            <person name="Li D."/>
            <person name="Zhu A."/>
            <person name="Guo F."/>
            <person name="Chen W."/>
            <person name="Ni D."/>
            <person name="Usadel B."/>
            <person name="Fernie A.R."/>
            <person name="Wen W."/>
        </authorList>
    </citation>
    <scope>NUCLEOTIDE SEQUENCE [LARGE SCALE GENOMIC DNA]</scope>
    <source>
        <strain evidence="2">cv. G240</strain>
    </source>
</reference>
<keyword evidence="2" id="KW-1185">Reference proteome</keyword>
<dbReference type="AlphaFoldDB" id="A0A7J7FZW9"/>
<organism evidence="1 2">
    <name type="scientific">Camellia sinensis</name>
    <name type="common">Tea plant</name>
    <name type="synonym">Thea sinensis</name>
    <dbReference type="NCBI Taxonomy" id="4442"/>
    <lineage>
        <taxon>Eukaryota</taxon>
        <taxon>Viridiplantae</taxon>
        <taxon>Streptophyta</taxon>
        <taxon>Embryophyta</taxon>
        <taxon>Tracheophyta</taxon>
        <taxon>Spermatophyta</taxon>
        <taxon>Magnoliopsida</taxon>
        <taxon>eudicotyledons</taxon>
        <taxon>Gunneridae</taxon>
        <taxon>Pentapetalae</taxon>
        <taxon>asterids</taxon>
        <taxon>Ericales</taxon>
        <taxon>Theaceae</taxon>
        <taxon>Camellia</taxon>
    </lineage>
</organism>
<dbReference type="EMBL" id="JACBKZ010000014">
    <property type="protein sequence ID" value="KAF5933088.1"/>
    <property type="molecule type" value="Genomic_DNA"/>
</dbReference>
<dbReference type="Proteomes" id="UP000593564">
    <property type="component" value="Unassembled WGS sequence"/>
</dbReference>
<protein>
    <submittedName>
        <fullName evidence="1">Uncharacterized protein</fullName>
    </submittedName>
</protein>
<evidence type="ECO:0000313" key="2">
    <source>
        <dbReference type="Proteomes" id="UP000593564"/>
    </source>
</evidence>